<feature type="repeat" description="PPR" evidence="2">
    <location>
        <begin position="565"/>
        <end position="599"/>
    </location>
</feature>
<feature type="repeat" description="PPR" evidence="2">
    <location>
        <begin position="412"/>
        <end position="446"/>
    </location>
</feature>
<dbReference type="PANTHER" id="PTHR46935:SF2">
    <property type="entry name" value="PENTACOTRIPEPTIDE-REPEAT REGION OF PRORP DOMAIN-CONTAINING PROTEIN"/>
    <property type="match status" value="1"/>
</dbReference>
<keyword evidence="5" id="KW-1185">Reference proteome</keyword>
<dbReference type="FunFam" id="1.25.40.10:FF:001552">
    <property type="entry name" value="Predicted protein"/>
    <property type="match status" value="1"/>
</dbReference>
<keyword evidence="1" id="KW-0677">Repeat</keyword>
<dbReference type="GO" id="GO:0009507">
    <property type="term" value="C:chloroplast"/>
    <property type="evidence" value="ECO:0007669"/>
    <property type="project" value="TreeGrafter"/>
</dbReference>
<evidence type="ECO:0000256" key="3">
    <source>
        <dbReference type="SAM" id="MobiDB-lite"/>
    </source>
</evidence>
<dbReference type="OMA" id="WKFSRLM"/>
<feature type="repeat" description="PPR" evidence="2">
    <location>
        <begin position="377"/>
        <end position="411"/>
    </location>
</feature>
<dbReference type="InterPro" id="IPR044645">
    <property type="entry name" value="DG1/EMB2279-like"/>
</dbReference>
<name>A0A200QG32_MACCD</name>
<dbReference type="STRING" id="56857.A0A200QG32"/>
<feature type="compositionally biased region" description="Basic and acidic residues" evidence="3">
    <location>
        <begin position="827"/>
        <end position="838"/>
    </location>
</feature>
<proteinExistence type="predicted"/>
<feature type="region of interest" description="Disordered" evidence="3">
    <location>
        <begin position="1"/>
        <end position="22"/>
    </location>
</feature>
<dbReference type="OrthoDB" id="1904535at2759"/>
<dbReference type="FunCoup" id="A0A200QG32">
    <property type="interactions" value="1603"/>
</dbReference>
<feature type="compositionally biased region" description="Basic and acidic residues" evidence="3">
    <location>
        <begin position="55"/>
        <end position="65"/>
    </location>
</feature>
<dbReference type="EMBL" id="MVGT01002091">
    <property type="protein sequence ID" value="OVA09385.1"/>
    <property type="molecule type" value="Genomic_DNA"/>
</dbReference>
<dbReference type="Proteomes" id="UP000195402">
    <property type="component" value="Unassembled WGS sequence"/>
</dbReference>
<dbReference type="Gene3D" id="1.25.40.10">
    <property type="entry name" value="Tetratricopeptide repeat domain"/>
    <property type="match status" value="3"/>
</dbReference>
<evidence type="ECO:0000313" key="4">
    <source>
        <dbReference type="EMBL" id="OVA09385.1"/>
    </source>
</evidence>
<dbReference type="InParanoid" id="A0A200QG32"/>
<dbReference type="PANTHER" id="PTHR46935">
    <property type="entry name" value="OS01G0674700 PROTEIN"/>
    <property type="match status" value="1"/>
</dbReference>
<feature type="repeat" description="PPR" evidence="2">
    <location>
        <begin position="342"/>
        <end position="376"/>
    </location>
</feature>
<evidence type="ECO:0000313" key="5">
    <source>
        <dbReference type="Proteomes" id="UP000195402"/>
    </source>
</evidence>
<dbReference type="InterPro" id="IPR002885">
    <property type="entry name" value="PPR_rpt"/>
</dbReference>
<sequence length="892" mass="100362">MEASTGAPRIPNPSLQPDTEKIKRRLLQKGVFPTPKIIHTLRKKEVQKSIRKSKSKADKTLDKPLSESQKQAMDEEAHFQTISREYRAVTKEFKAKPSYKNGVLMVGKPWERLDKVGFRELASGSKEYGGEKLKGEHLKELSEILEKRNSEDHQWLLDDDIEEGDWLETEKRKEFSPKRPVSDVDAIRFLVDRLSATDLSMRDWKFGRLMKQSGLHFTEGHLLRIVEGLGARGDWRLALSVVEWVYNSNDYKHQKSRFVYTKLLAVLGKARRPNEALQIFNLMREDCHIYPDMAAYHSISVTLGQAGLVKELMNIIECMRHKPPKRIKNMRCKNWDPCLEPDVVVYNAVLNACVPSHQWKGVSWVLDQMRKGGLKPNGATYGLAMEVMLQSGKYDLVHKLFGKMRRSGAPPKAITYKVLVRAFWEEGKVNEAVKAVRDMEQRGVVGAVSVYYELACCLCNNGRWQEAMMEIEKMKKLSLTKPLEVAFTGMIMSCMDGGHVDDCISIFEQMTGHCSPNIGTINAMLKVYGRNDMFVKAKDLFEETKRKSSGFNISVDGGRSSLALDAYTYSSMLEASASAHQWEYFEYVYKEMHLSGYQLDQNKHAWLLVEASIAGKWHLLEHAFDTILEAGEIPHPSLFTEMVCQATVRHNYERAVTLINSMAHASFQVSENQWTDLFTSQDRISKDGLQKLLDTLCSSELVAEATVSNLSKSLLSICGSSPPKDFLCLKAPGDVFSENSLSVDSDEQLDGKSRKMQNSSINMVDGNSDCSGTSWNIGIGYDAFSDHTDSSSEDGIHIALGSDSSTYAGKFEVPFDNAPSSVSVGCVDERSTDSKSREDSEDASMEATLDLLTSQIDESSESQLPSASEILEAWKESRNKEGIFLSFQPQPM</sequence>
<organism evidence="4 5">
    <name type="scientific">Macleaya cordata</name>
    <name type="common">Five-seeded plume-poppy</name>
    <name type="synonym">Bocconia cordata</name>
    <dbReference type="NCBI Taxonomy" id="56857"/>
    <lineage>
        <taxon>Eukaryota</taxon>
        <taxon>Viridiplantae</taxon>
        <taxon>Streptophyta</taxon>
        <taxon>Embryophyta</taxon>
        <taxon>Tracheophyta</taxon>
        <taxon>Spermatophyta</taxon>
        <taxon>Magnoliopsida</taxon>
        <taxon>Ranunculales</taxon>
        <taxon>Papaveraceae</taxon>
        <taxon>Papaveroideae</taxon>
        <taxon>Macleaya</taxon>
    </lineage>
</organism>
<protein>
    <submittedName>
        <fullName evidence="4">Pentatricopeptide repeat</fullName>
    </submittedName>
</protein>
<comment type="caution">
    <text evidence="4">The sequence shown here is derived from an EMBL/GenBank/DDBJ whole genome shotgun (WGS) entry which is preliminary data.</text>
</comment>
<gene>
    <name evidence="4" type="ORF">BVC80_8915g36</name>
</gene>
<evidence type="ECO:0000256" key="1">
    <source>
        <dbReference type="ARBA" id="ARBA00022737"/>
    </source>
</evidence>
<dbReference type="NCBIfam" id="TIGR00756">
    <property type="entry name" value="PPR"/>
    <property type="match status" value="2"/>
</dbReference>
<dbReference type="PROSITE" id="PS51375">
    <property type="entry name" value="PPR"/>
    <property type="match status" value="4"/>
</dbReference>
<dbReference type="GO" id="GO:0009658">
    <property type="term" value="P:chloroplast organization"/>
    <property type="evidence" value="ECO:0007669"/>
    <property type="project" value="InterPro"/>
</dbReference>
<accession>A0A200QG32</accession>
<evidence type="ECO:0000256" key="2">
    <source>
        <dbReference type="PROSITE-ProRule" id="PRU00708"/>
    </source>
</evidence>
<feature type="region of interest" description="Disordered" evidence="3">
    <location>
        <begin position="821"/>
        <end position="845"/>
    </location>
</feature>
<feature type="region of interest" description="Disordered" evidence="3">
    <location>
        <begin position="42"/>
        <end position="77"/>
    </location>
</feature>
<dbReference type="Pfam" id="PF01535">
    <property type="entry name" value="PPR"/>
    <property type="match status" value="3"/>
</dbReference>
<dbReference type="InterPro" id="IPR011990">
    <property type="entry name" value="TPR-like_helical_dom_sf"/>
</dbReference>
<reference evidence="4 5" key="1">
    <citation type="journal article" date="2017" name="Mol. Plant">
        <title>The Genome of Medicinal Plant Macleaya cordata Provides New Insights into Benzylisoquinoline Alkaloids Metabolism.</title>
        <authorList>
            <person name="Liu X."/>
            <person name="Liu Y."/>
            <person name="Huang P."/>
            <person name="Ma Y."/>
            <person name="Qing Z."/>
            <person name="Tang Q."/>
            <person name="Cao H."/>
            <person name="Cheng P."/>
            <person name="Zheng Y."/>
            <person name="Yuan Z."/>
            <person name="Zhou Y."/>
            <person name="Liu J."/>
            <person name="Tang Z."/>
            <person name="Zhuo Y."/>
            <person name="Zhang Y."/>
            <person name="Yu L."/>
            <person name="Huang J."/>
            <person name="Yang P."/>
            <person name="Peng Q."/>
            <person name="Zhang J."/>
            <person name="Jiang W."/>
            <person name="Zhang Z."/>
            <person name="Lin K."/>
            <person name="Ro D.K."/>
            <person name="Chen X."/>
            <person name="Xiong X."/>
            <person name="Shang Y."/>
            <person name="Huang S."/>
            <person name="Zeng J."/>
        </authorList>
    </citation>
    <scope>NUCLEOTIDE SEQUENCE [LARGE SCALE GENOMIC DNA]</scope>
    <source>
        <strain evidence="5">cv. BLH2017</strain>
        <tissue evidence="4">Root</tissue>
    </source>
</reference>
<dbReference type="AlphaFoldDB" id="A0A200QG32"/>
<dbReference type="Pfam" id="PF13812">
    <property type="entry name" value="PPR_3"/>
    <property type="match status" value="1"/>
</dbReference>